<feature type="transmembrane region" description="Helical" evidence="1">
    <location>
        <begin position="54"/>
        <end position="80"/>
    </location>
</feature>
<keyword evidence="1" id="KW-0472">Membrane</keyword>
<reference evidence="2 3" key="1">
    <citation type="journal article" date="2021" name="Nat. Commun.">
        <title>Genetic determinants of endophytism in the Arabidopsis root mycobiome.</title>
        <authorList>
            <person name="Mesny F."/>
            <person name="Miyauchi S."/>
            <person name="Thiergart T."/>
            <person name="Pickel B."/>
            <person name="Atanasova L."/>
            <person name="Karlsson M."/>
            <person name="Huettel B."/>
            <person name="Barry K.W."/>
            <person name="Haridas S."/>
            <person name="Chen C."/>
            <person name="Bauer D."/>
            <person name="Andreopoulos W."/>
            <person name="Pangilinan J."/>
            <person name="LaButti K."/>
            <person name="Riley R."/>
            <person name="Lipzen A."/>
            <person name="Clum A."/>
            <person name="Drula E."/>
            <person name="Henrissat B."/>
            <person name="Kohler A."/>
            <person name="Grigoriev I.V."/>
            <person name="Martin F.M."/>
            <person name="Hacquard S."/>
        </authorList>
    </citation>
    <scope>NUCLEOTIDE SEQUENCE [LARGE SCALE GENOMIC DNA]</scope>
    <source>
        <strain evidence="2 3">MPI-SDFR-AT-0080</strain>
    </source>
</reference>
<feature type="transmembrane region" description="Helical" evidence="1">
    <location>
        <begin position="245"/>
        <end position="265"/>
    </location>
</feature>
<organism evidence="2 3">
    <name type="scientific">Macrophomina phaseolina</name>
    <dbReference type="NCBI Taxonomy" id="35725"/>
    <lineage>
        <taxon>Eukaryota</taxon>
        <taxon>Fungi</taxon>
        <taxon>Dikarya</taxon>
        <taxon>Ascomycota</taxon>
        <taxon>Pezizomycotina</taxon>
        <taxon>Dothideomycetes</taxon>
        <taxon>Dothideomycetes incertae sedis</taxon>
        <taxon>Botryosphaeriales</taxon>
        <taxon>Botryosphaeriaceae</taxon>
        <taxon>Macrophomina</taxon>
    </lineage>
</organism>
<dbReference type="PANTHER" id="PTHR37577">
    <property type="entry name" value="INTEGRAL MEMBRANE PROTEIN"/>
    <property type="match status" value="1"/>
</dbReference>
<evidence type="ECO:0000256" key="1">
    <source>
        <dbReference type="SAM" id="Phobius"/>
    </source>
</evidence>
<gene>
    <name evidence="2" type="ORF">B0J12DRAFT_734980</name>
</gene>
<feature type="transmembrane region" description="Helical" evidence="1">
    <location>
        <begin position="122"/>
        <end position="141"/>
    </location>
</feature>
<sequence>MTTVTHGSPTTVEGLLPEITMFRPPGYSTGNCALLASVPPNPHGGFAIEANPDIAGIGVILAFLVTAYATLLFTVCAYWAGLVPDELLNAVDKKIFRAKSERRPGWSEAFREGIRAFSDQQIVTGIALIASAYATLNTISVYHWRTVVYLAWMSSNVHLTTLTVLRRMLRTNSAARTLRLTGMLVLLVLLVLALVPTSSINFSKAATNVPYAHAWYVQNPSFTPADPAVCFWNRRYMDGISTDSVLSYILLGCNYLWKVTSLFTNTHKAARKTFRERPARVFPRLIRKAALWRGSRHRAVYLITAWPYSLLVGMYVLYVAVFDFFESFAASMAILFVSLVWGTLNLIIPRAFLRPYMEGDEDHWNFGQYLPLLLLLLPVMSVVEEFSGTLPLRLPVCLLSQQGK</sequence>
<feature type="transmembrane region" description="Helical" evidence="1">
    <location>
        <begin position="177"/>
        <end position="195"/>
    </location>
</feature>
<evidence type="ECO:0000313" key="2">
    <source>
        <dbReference type="EMBL" id="KAH7063043.1"/>
    </source>
</evidence>
<evidence type="ECO:0008006" key="4">
    <source>
        <dbReference type="Google" id="ProtNLM"/>
    </source>
</evidence>
<comment type="caution">
    <text evidence="2">The sequence shown here is derived from an EMBL/GenBank/DDBJ whole genome shotgun (WGS) entry which is preliminary data.</text>
</comment>
<dbReference type="Proteomes" id="UP000774617">
    <property type="component" value="Unassembled WGS sequence"/>
</dbReference>
<name>A0ABQ8GUF1_9PEZI</name>
<evidence type="ECO:0000313" key="3">
    <source>
        <dbReference type="Proteomes" id="UP000774617"/>
    </source>
</evidence>
<accession>A0ABQ8GUF1</accession>
<dbReference type="InterPro" id="IPR053018">
    <property type="entry name" value="Elsinochrome_Biosynth-Asso"/>
</dbReference>
<feature type="transmembrane region" description="Helical" evidence="1">
    <location>
        <begin position="299"/>
        <end position="322"/>
    </location>
</feature>
<proteinExistence type="predicted"/>
<keyword evidence="3" id="KW-1185">Reference proteome</keyword>
<keyword evidence="1" id="KW-1133">Transmembrane helix</keyword>
<keyword evidence="1" id="KW-0812">Transmembrane</keyword>
<feature type="transmembrane region" description="Helical" evidence="1">
    <location>
        <begin position="328"/>
        <end position="348"/>
    </location>
</feature>
<protein>
    <recommendedName>
        <fullName evidence="4">Amino acid/polyamine transporter I</fullName>
    </recommendedName>
</protein>
<dbReference type="EMBL" id="JAGTJR010000002">
    <property type="protein sequence ID" value="KAH7063043.1"/>
    <property type="molecule type" value="Genomic_DNA"/>
</dbReference>
<dbReference type="PANTHER" id="PTHR37577:SF1">
    <property type="entry name" value="INTEGRAL MEMBRANE PROTEIN"/>
    <property type="match status" value="1"/>
</dbReference>